<gene>
    <name evidence="10" type="ORF">DL897_06905</name>
</gene>
<keyword evidence="5" id="KW-0732">Signal</keyword>
<evidence type="ECO:0000256" key="5">
    <source>
        <dbReference type="ARBA" id="ARBA00022729"/>
    </source>
</evidence>
<evidence type="ECO:0000313" key="10">
    <source>
        <dbReference type="EMBL" id="RAL26044.1"/>
    </source>
</evidence>
<dbReference type="SUPFAM" id="SSF53474">
    <property type="entry name" value="alpha/beta-Hydrolases"/>
    <property type="match status" value="1"/>
</dbReference>
<comment type="catalytic activity">
    <reaction evidence="1">
        <text>a triacylglycerol + H2O = a diacylglycerol + a fatty acid + H(+)</text>
        <dbReference type="Rhea" id="RHEA:12044"/>
        <dbReference type="ChEBI" id="CHEBI:15377"/>
        <dbReference type="ChEBI" id="CHEBI:15378"/>
        <dbReference type="ChEBI" id="CHEBI:17855"/>
        <dbReference type="ChEBI" id="CHEBI:18035"/>
        <dbReference type="ChEBI" id="CHEBI:28868"/>
        <dbReference type="EC" id="3.1.1.3"/>
    </reaction>
</comment>
<keyword evidence="11" id="KW-1185">Reference proteome</keyword>
<dbReference type="InterPro" id="IPR056304">
    <property type="entry name" value="Lip-like_C"/>
</dbReference>
<dbReference type="InterPro" id="IPR029058">
    <property type="entry name" value="AB_hydrolase_fold"/>
</dbReference>
<evidence type="ECO:0000259" key="9">
    <source>
        <dbReference type="Pfam" id="PF24708"/>
    </source>
</evidence>
<accession>A0A364K6X4</accession>
<evidence type="ECO:0000256" key="3">
    <source>
        <dbReference type="ARBA" id="ARBA00013279"/>
    </source>
</evidence>
<reference evidence="10 11" key="1">
    <citation type="submission" date="2018-06" db="EMBL/GenBank/DDBJ databases">
        <title>Thermoflavimicrobium daqus sp. nov., a thermophilic microbe isolated from Moutai-flavour Daqu.</title>
        <authorList>
            <person name="Wang X."/>
            <person name="Zhou H."/>
        </authorList>
    </citation>
    <scope>NUCLEOTIDE SEQUENCE [LARGE SCALE GENOMIC DNA]</scope>
    <source>
        <strain evidence="10 11">FBKL4.011</strain>
    </source>
</reference>
<dbReference type="PANTHER" id="PTHR34043">
    <property type="entry name" value="ALPHA/BETA-HYDROLASES SUPERFAMILY PROTEIN"/>
    <property type="match status" value="1"/>
</dbReference>
<evidence type="ECO:0000313" key="11">
    <source>
        <dbReference type="Proteomes" id="UP000251213"/>
    </source>
</evidence>
<evidence type="ECO:0000256" key="4">
    <source>
        <dbReference type="ARBA" id="ARBA00022525"/>
    </source>
</evidence>
<dbReference type="GO" id="GO:0016042">
    <property type="term" value="P:lipid catabolic process"/>
    <property type="evidence" value="ECO:0007669"/>
    <property type="project" value="UniProtKB-KW"/>
</dbReference>
<dbReference type="AlphaFoldDB" id="A0A364K6X4"/>
<dbReference type="Pfam" id="PF24708">
    <property type="entry name" value="Lip_C"/>
    <property type="match status" value="1"/>
</dbReference>
<dbReference type="OrthoDB" id="2004167at2"/>
<dbReference type="PANTHER" id="PTHR34043:SF3">
    <property type="entry name" value="ALPHA_BETA-HYDROLASES SUPERFAMILY PROTEIN"/>
    <property type="match status" value="1"/>
</dbReference>
<comment type="subcellular location">
    <subcellularLocation>
        <location evidence="2">Secreted</location>
    </subcellularLocation>
</comment>
<evidence type="ECO:0000256" key="7">
    <source>
        <dbReference type="ARBA" id="ARBA00022963"/>
    </source>
</evidence>
<evidence type="ECO:0000256" key="2">
    <source>
        <dbReference type="ARBA" id="ARBA00004613"/>
    </source>
</evidence>
<comment type="caution">
    <text evidence="10">The sequence shown here is derived from an EMBL/GenBank/DDBJ whole genome shotgun (WGS) entry which is preliminary data.</text>
</comment>
<dbReference type="GO" id="GO:0004806">
    <property type="term" value="F:triacylglycerol lipase activity"/>
    <property type="evidence" value="ECO:0007669"/>
    <property type="project" value="UniProtKB-EC"/>
</dbReference>
<dbReference type="Proteomes" id="UP000251213">
    <property type="component" value="Unassembled WGS sequence"/>
</dbReference>
<dbReference type="Gene3D" id="3.40.50.1820">
    <property type="entry name" value="alpha/beta hydrolase"/>
    <property type="match status" value="1"/>
</dbReference>
<dbReference type="GO" id="GO:0005576">
    <property type="term" value="C:extracellular region"/>
    <property type="evidence" value="ECO:0007669"/>
    <property type="project" value="UniProtKB-SubCell"/>
</dbReference>
<proteinExistence type="predicted"/>
<evidence type="ECO:0000256" key="8">
    <source>
        <dbReference type="ARBA" id="ARBA00023098"/>
    </source>
</evidence>
<evidence type="ECO:0000256" key="6">
    <source>
        <dbReference type="ARBA" id="ARBA00022801"/>
    </source>
</evidence>
<protein>
    <recommendedName>
        <fullName evidence="3">triacylglycerol lipase</fullName>
        <ecNumber evidence="3">3.1.1.3</ecNumber>
    </recommendedName>
</protein>
<reference evidence="10 11" key="2">
    <citation type="submission" date="2018-06" db="EMBL/GenBank/DDBJ databases">
        <authorList>
            <person name="Zhirakovskaya E."/>
        </authorList>
    </citation>
    <scope>NUCLEOTIDE SEQUENCE [LARGE SCALE GENOMIC DNA]</scope>
    <source>
        <strain evidence="10 11">FBKL4.011</strain>
    </source>
</reference>
<sequence length="398" mass="45120">MKPSINPHPTNDEARNHYPIVLVHGLTGWGRDEMLGFKYWGGIQDIEKDMKSHGYETYTAAVGPVSSNWDRAVELYAQIKGGRVDYGEAHSKKHGHARYGRTYPGLYPKWGEINPETSMIYKIHLIGHSLGGQTIRVLNQLLAQGDENERHATPKDELSPLFNGENKPWIHSILSIASPHDGSALTYKVKELIPHLQQIVTLAASATGSKDNPMYDFKLDQWGLKRLPNEPFDRYYQRVRNSSLWKTSKDTAEWDLKPEGAKELNDWVKAQPNVYYFSVSAEQTYKSILTGHQIPEPLMNPLFHPTSYFLGSYTQIGQGKVPINSAWWRNDGMVHTSSMDGPATDPIVSYNKDAQKGVWNHLGIMRSYDHIDLIGLGVRDMRAWYRALGKLLYSLSAQ</sequence>
<dbReference type="EC" id="3.1.1.3" evidence="3"/>
<feature type="domain" description="Lipase-like C-terminal" evidence="9">
    <location>
        <begin position="16"/>
        <end position="383"/>
    </location>
</feature>
<name>A0A364K6X4_9BACL</name>
<organism evidence="10 11">
    <name type="scientific">Thermoflavimicrobium daqui</name>
    <dbReference type="NCBI Taxonomy" id="2137476"/>
    <lineage>
        <taxon>Bacteria</taxon>
        <taxon>Bacillati</taxon>
        <taxon>Bacillota</taxon>
        <taxon>Bacilli</taxon>
        <taxon>Bacillales</taxon>
        <taxon>Thermoactinomycetaceae</taxon>
        <taxon>Thermoflavimicrobium</taxon>
    </lineage>
</organism>
<keyword evidence="7" id="KW-0442">Lipid degradation</keyword>
<evidence type="ECO:0000256" key="1">
    <source>
        <dbReference type="ARBA" id="ARBA00001024"/>
    </source>
</evidence>
<dbReference type="EMBL" id="QJKK01000003">
    <property type="protein sequence ID" value="RAL26044.1"/>
    <property type="molecule type" value="Genomic_DNA"/>
</dbReference>
<keyword evidence="4" id="KW-0964">Secreted</keyword>
<keyword evidence="6" id="KW-0378">Hydrolase</keyword>
<keyword evidence="8" id="KW-0443">Lipid metabolism</keyword>